<dbReference type="HOGENOM" id="CLU_398004_0_0_1"/>
<evidence type="ECO:0000256" key="1">
    <source>
        <dbReference type="SAM" id="MobiDB-lite"/>
    </source>
</evidence>
<feature type="region of interest" description="Disordered" evidence="1">
    <location>
        <begin position="376"/>
        <end position="519"/>
    </location>
</feature>
<dbReference type="Proteomes" id="UP000054538">
    <property type="component" value="Unassembled WGS sequence"/>
</dbReference>
<reference evidence="2 3" key="1">
    <citation type="submission" date="2014-04" db="EMBL/GenBank/DDBJ databases">
        <authorList>
            <consortium name="DOE Joint Genome Institute"/>
            <person name="Kuo A."/>
            <person name="Kohler A."/>
            <person name="Jargeat P."/>
            <person name="Nagy L.G."/>
            <person name="Floudas D."/>
            <person name="Copeland A."/>
            <person name="Barry K.W."/>
            <person name="Cichocki N."/>
            <person name="Veneault-Fourrey C."/>
            <person name="LaButti K."/>
            <person name="Lindquist E.A."/>
            <person name="Lipzen A."/>
            <person name="Lundell T."/>
            <person name="Morin E."/>
            <person name="Murat C."/>
            <person name="Sun H."/>
            <person name="Tunlid A."/>
            <person name="Henrissat B."/>
            <person name="Grigoriev I.V."/>
            <person name="Hibbett D.S."/>
            <person name="Martin F."/>
            <person name="Nordberg H.P."/>
            <person name="Cantor M.N."/>
            <person name="Hua S.X."/>
        </authorList>
    </citation>
    <scope>NUCLEOTIDE SEQUENCE [LARGE SCALE GENOMIC DNA]</scope>
    <source>
        <strain evidence="2 3">Ve08.2h10</strain>
    </source>
</reference>
<evidence type="ECO:0000313" key="3">
    <source>
        <dbReference type="Proteomes" id="UP000054538"/>
    </source>
</evidence>
<accession>A0A0D0EAA4</accession>
<evidence type="ECO:0000313" key="2">
    <source>
        <dbReference type="EMBL" id="KIL00165.1"/>
    </source>
</evidence>
<reference evidence="3" key="2">
    <citation type="submission" date="2015-01" db="EMBL/GenBank/DDBJ databases">
        <title>Evolutionary Origins and Diversification of the Mycorrhizal Mutualists.</title>
        <authorList>
            <consortium name="DOE Joint Genome Institute"/>
            <consortium name="Mycorrhizal Genomics Consortium"/>
            <person name="Kohler A."/>
            <person name="Kuo A."/>
            <person name="Nagy L.G."/>
            <person name="Floudas D."/>
            <person name="Copeland A."/>
            <person name="Barry K.W."/>
            <person name="Cichocki N."/>
            <person name="Veneault-Fourrey C."/>
            <person name="LaButti K."/>
            <person name="Lindquist E.A."/>
            <person name="Lipzen A."/>
            <person name="Lundell T."/>
            <person name="Morin E."/>
            <person name="Murat C."/>
            <person name="Riley R."/>
            <person name="Ohm R."/>
            <person name="Sun H."/>
            <person name="Tunlid A."/>
            <person name="Henrissat B."/>
            <person name="Grigoriev I.V."/>
            <person name="Hibbett D.S."/>
            <person name="Martin F."/>
        </authorList>
    </citation>
    <scope>NUCLEOTIDE SEQUENCE [LARGE SCALE GENOMIC DNA]</scope>
    <source>
        <strain evidence="3">Ve08.2h10</strain>
    </source>
</reference>
<feature type="compositionally biased region" description="Basic and acidic residues" evidence="1">
    <location>
        <begin position="486"/>
        <end position="502"/>
    </location>
</feature>
<feature type="compositionally biased region" description="Polar residues" evidence="1">
    <location>
        <begin position="417"/>
        <end position="428"/>
    </location>
</feature>
<dbReference type="AlphaFoldDB" id="A0A0D0EAA4"/>
<dbReference type="OrthoDB" id="3263163at2759"/>
<feature type="compositionally biased region" description="Low complexity" evidence="1">
    <location>
        <begin position="504"/>
        <end position="519"/>
    </location>
</feature>
<proteinExistence type="predicted"/>
<keyword evidence="3" id="KW-1185">Reference proteome</keyword>
<sequence length="692" mass="75140">MNIGPTLGIAQPSPNQIMHSQVTARSSVEFVQYMPGGVYLSDDAATCCTVYPVPSRSHCARQADLFRKLPLWRGERTFGYCWKTNSKQQGTVIRRLWYKRRDQLMDAGITFWLRFATGSGCCVLPLELVAIQQIMSSGGTPAIFNSGPAVKAVITLILIENSQEMVSAWEDLRGHYLPTLLGTMRMSNPVVPIPVLWLTTSPTGDDSTTLHSPPPRQYNQLPELRFNFSPDNRINSRVIDRAIEVEGCTKLMMEATAPLYGGPVSLHLIIVAASPPMEDTWGVSTTMPTQIGQSEWQLLGQKMAQHGIHCHMVLLASQNMKAMIELFETNGHRRVLPWFPTSTDYTFHLSASRADSCAELSGTAFSPVNVLTGPEPFDIPMPEHPPSAAVRPPVHRHQTFPQDPQRSPPDPPAPLQAGSTPSLVSSLQKVHGLSRKKLYSAQSPRQPFVREEPVRQKYRQAPTPLSIPAGGQSFATPEVSQAVGKSKVDRSRRADRASHTGEHASFPASSPATSTTFSSSMIPEGSFSAVMTPMCDASGGYFPASPPLPTPLSAVLPVPSQGPAWTPVAKTINSSPGMTSGGLQSTLRRHSLELQHGASLQNLNAMSNKYRLDSVPHESRNGFKVSQKVKDAGDVPFIFSPELEAATAAKLKAALQSSSTTSQFSAFTSMDHHMPTDGTSCASDLVGTQVVL</sequence>
<dbReference type="EMBL" id="KN824840">
    <property type="protein sequence ID" value="KIL00165.1"/>
    <property type="molecule type" value="Genomic_DNA"/>
</dbReference>
<organism evidence="2 3">
    <name type="scientific">Paxillus rubicundulus Ve08.2h10</name>
    <dbReference type="NCBI Taxonomy" id="930991"/>
    <lineage>
        <taxon>Eukaryota</taxon>
        <taxon>Fungi</taxon>
        <taxon>Dikarya</taxon>
        <taxon>Basidiomycota</taxon>
        <taxon>Agaricomycotina</taxon>
        <taxon>Agaricomycetes</taxon>
        <taxon>Agaricomycetidae</taxon>
        <taxon>Boletales</taxon>
        <taxon>Paxilineae</taxon>
        <taxon>Paxillaceae</taxon>
        <taxon>Paxillus</taxon>
    </lineage>
</organism>
<name>A0A0D0EAA4_9AGAM</name>
<gene>
    <name evidence="2" type="ORF">PAXRUDRAFT_23393</name>
</gene>
<dbReference type="InParanoid" id="A0A0D0EAA4"/>
<protein>
    <submittedName>
        <fullName evidence="2">Uncharacterized protein</fullName>
    </submittedName>
</protein>